<sequence length="69" mass="7540">MNLPVSACQVLAKNHCAPASASKMPEIEQNWHDPSFFFRSTIGDAQGLLDGSTTSRRSISSRRDSTCAR</sequence>
<dbReference type="EMBL" id="JYDW01002155">
    <property type="protein sequence ID" value="KRZ46809.1"/>
    <property type="molecule type" value="Genomic_DNA"/>
</dbReference>
<evidence type="ECO:0000313" key="2">
    <source>
        <dbReference type="EMBL" id="KRZ46809.1"/>
    </source>
</evidence>
<name>A0A0V1KHP2_9BILA</name>
<evidence type="ECO:0000256" key="1">
    <source>
        <dbReference type="SAM" id="MobiDB-lite"/>
    </source>
</evidence>
<protein>
    <submittedName>
        <fullName evidence="2">Uncharacterized protein</fullName>
    </submittedName>
</protein>
<reference evidence="2 3" key="1">
    <citation type="submission" date="2015-05" db="EMBL/GenBank/DDBJ databases">
        <title>Evolution of Trichinella species and genotypes.</title>
        <authorList>
            <person name="Korhonen P.K."/>
            <person name="Edoardo P."/>
            <person name="Giuseppe L.R."/>
            <person name="Gasser R.B."/>
        </authorList>
    </citation>
    <scope>NUCLEOTIDE SEQUENCE [LARGE SCALE GENOMIC DNA]</scope>
    <source>
        <strain evidence="2">ISS10</strain>
    </source>
</reference>
<accession>A0A0V1KHP2</accession>
<evidence type="ECO:0000313" key="3">
    <source>
        <dbReference type="Proteomes" id="UP000054721"/>
    </source>
</evidence>
<comment type="caution">
    <text evidence="2">The sequence shown here is derived from an EMBL/GenBank/DDBJ whole genome shotgun (WGS) entry which is preliminary data.</text>
</comment>
<proteinExistence type="predicted"/>
<keyword evidence="3" id="KW-1185">Reference proteome</keyword>
<dbReference type="AlphaFoldDB" id="A0A0V1KHP2"/>
<organism evidence="2 3">
    <name type="scientific">Trichinella nativa</name>
    <dbReference type="NCBI Taxonomy" id="6335"/>
    <lineage>
        <taxon>Eukaryota</taxon>
        <taxon>Metazoa</taxon>
        <taxon>Ecdysozoa</taxon>
        <taxon>Nematoda</taxon>
        <taxon>Enoplea</taxon>
        <taxon>Dorylaimia</taxon>
        <taxon>Trichinellida</taxon>
        <taxon>Trichinellidae</taxon>
        <taxon>Trichinella</taxon>
    </lineage>
</organism>
<feature type="region of interest" description="Disordered" evidence="1">
    <location>
        <begin position="49"/>
        <end position="69"/>
    </location>
</feature>
<dbReference type="Proteomes" id="UP000054721">
    <property type="component" value="Unassembled WGS sequence"/>
</dbReference>
<gene>
    <name evidence="2" type="ORF">T02_10322</name>
</gene>